<dbReference type="STRING" id="589385.SAMN05421504_106396"/>
<name>A0A1H3LY68_9PSEU</name>
<organism evidence="2 3">
    <name type="scientific">Amycolatopsis xylanica</name>
    <dbReference type="NCBI Taxonomy" id="589385"/>
    <lineage>
        <taxon>Bacteria</taxon>
        <taxon>Bacillati</taxon>
        <taxon>Actinomycetota</taxon>
        <taxon>Actinomycetes</taxon>
        <taxon>Pseudonocardiales</taxon>
        <taxon>Pseudonocardiaceae</taxon>
        <taxon>Amycolatopsis</taxon>
    </lineage>
</organism>
<dbReference type="SUPFAM" id="SSF48208">
    <property type="entry name" value="Six-hairpin glycosidases"/>
    <property type="match status" value="1"/>
</dbReference>
<dbReference type="InterPro" id="IPR008928">
    <property type="entry name" value="6-hairpin_glycosidase_sf"/>
</dbReference>
<evidence type="ECO:0000313" key="2">
    <source>
        <dbReference type="EMBL" id="SDY68979.1"/>
    </source>
</evidence>
<dbReference type="RefSeq" id="WP_091293920.1">
    <property type="nucleotide sequence ID" value="NZ_FNON01000006.1"/>
</dbReference>
<protein>
    <recommendedName>
        <fullName evidence="1">Glycosyl hydrolase family 95 catalytic domain-containing protein</fullName>
    </recommendedName>
</protein>
<dbReference type="Pfam" id="PF22124">
    <property type="entry name" value="Glyco_hydro_95_cat"/>
    <property type="match status" value="1"/>
</dbReference>
<dbReference type="OrthoDB" id="9816459at2"/>
<dbReference type="InterPro" id="IPR006311">
    <property type="entry name" value="TAT_signal"/>
</dbReference>
<dbReference type="PANTHER" id="PTHR31084:SF0">
    <property type="entry name" value="ALPHA-L-FUCOSIDASE 2"/>
    <property type="match status" value="1"/>
</dbReference>
<reference evidence="2 3" key="1">
    <citation type="submission" date="2016-10" db="EMBL/GenBank/DDBJ databases">
        <authorList>
            <person name="de Groot N.N."/>
        </authorList>
    </citation>
    <scope>NUCLEOTIDE SEQUENCE [LARGE SCALE GENOMIC DNA]</scope>
    <source>
        <strain evidence="2 3">CPCC 202699</strain>
    </source>
</reference>
<dbReference type="Proteomes" id="UP000199515">
    <property type="component" value="Unassembled WGS sequence"/>
</dbReference>
<dbReference type="Gene3D" id="1.50.10.10">
    <property type="match status" value="1"/>
</dbReference>
<evidence type="ECO:0000313" key="3">
    <source>
        <dbReference type="Proteomes" id="UP000199515"/>
    </source>
</evidence>
<dbReference type="GO" id="GO:0005975">
    <property type="term" value="P:carbohydrate metabolic process"/>
    <property type="evidence" value="ECO:0007669"/>
    <property type="project" value="InterPro"/>
</dbReference>
<dbReference type="InterPro" id="IPR012341">
    <property type="entry name" value="6hp_glycosidase-like_sf"/>
</dbReference>
<dbReference type="EMBL" id="FNON01000006">
    <property type="protein sequence ID" value="SDY68979.1"/>
    <property type="molecule type" value="Genomic_DNA"/>
</dbReference>
<keyword evidence="3" id="KW-1185">Reference proteome</keyword>
<proteinExistence type="predicted"/>
<dbReference type="GO" id="GO:0004560">
    <property type="term" value="F:alpha-L-fucosidase activity"/>
    <property type="evidence" value="ECO:0007669"/>
    <property type="project" value="TreeGrafter"/>
</dbReference>
<dbReference type="PROSITE" id="PS51318">
    <property type="entry name" value="TAT"/>
    <property type="match status" value="1"/>
</dbReference>
<accession>A0A1H3LY68</accession>
<sequence>MPEQHDGFPRRELLGGALAGIALTALPATANAEVEAAAECFVDSHMSTDREWERFLAGQDPVWQRMPRTWYEGPFLGNGFVGAQVYRELNAVKFTVDHSESQDHRPANGNEWGVARLPIGKVLLKPVGTITGADLRLDLWNAELTGRVTTDKGTLDVRAFVHGQKDVLAIEVRPSAGERAFELTFVPLPAVSPRIIRENPPAGFEPNPAWITHAEGELNFVTQPLFAGGQTATAYRIRRSARGRELLLSTAHSFPGTEAEARVRDAVRWSSGVDALRPGHRNWWHAFYRKSFLSLPDAKLQSFYWIQLYKLASAARAEAPIMATTGPWLEPTPWPSVWYNLNAQLEYWPVHGSNHLELDPIPRSIRENQQTLIDGLRPEYRADSMGLRRSADARFADAGYVGVPNPNSDAEIGDLPWLLHNAWLSYRHTMDVSILRDVVFPVLRKAMNYYLHFLAPGADGRLHLPPTFSPEYGRAPDCNYDLALIRWSCQTLLDSAKTLGITDLLAPKWREVLDKLVDYPVDEHGLMVGTGVPFAKSHRHYSHILAAYPLYLINVDSPAEAGLIAKSLAHWISFEGALRGFSFTGASSLSAALGRGDDALKHLREFVARFAQPNTMYYEAGPVIETPLSAAQSVHDMLCQSWGDTIRIFPAVPAAWRDLTLHDFRTQGAFLVSAVRKAGVTTFVRVRSLAGQPLKLRTGIVGALEVRGARRWKQLPDGMVEIELPRGGEALVHARGHRPDTTIAPVPISEPSQPWGLPALAPGGQLVPVDLSTVVNSDGVTSEFYLGDGDFDGSGNTYPAAQLPQTGQVTDDGVPFLFVNGSEGTPNNVVGAATIPVPQGKYTTLHVLGAADTANSNGKITVTYVDGVVEIPLRLTAWRSAAAFGESEAVTTNLMHAKTGIQNVKLAIFHQKIPLDPAREIASIALPAATTPRPHLFAVTLEKGKS</sequence>
<evidence type="ECO:0000259" key="1">
    <source>
        <dbReference type="Pfam" id="PF22124"/>
    </source>
</evidence>
<feature type="domain" description="Glycosyl hydrolase family 95 catalytic" evidence="1">
    <location>
        <begin position="309"/>
        <end position="617"/>
    </location>
</feature>
<dbReference type="PANTHER" id="PTHR31084">
    <property type="entry name" value="ALPHA-L-FUCOSIDASE 2"/>
    <property type="match status" value="1"/>
</dbReference>
<dbReference type="AlphaFoldDB" id="A0A1H3LY68"/>
<dbReference type="InterPro" id="IPR054363">
    <property type="entry name" value="GH95_cat"/>
</dbReference>
<gene>
    <name evidence="2" type="ORF">SAMN05421504_106396</name>
</gene>